<protein>
    <submittedName>
        <fullName evidence="2">Uncharacterized protein</fullName>
    </submittedName>
</protein>
<feature type="region of interest" description="Disordered" evidence="1">
    <location>
        <begin position="200"/>
        <end position="230"/>
    </location>
</feature>
<feature type="compositionally biased region" description="Basic and acidic residues" evidence="1">
    <location>
        <begin position="39"/>
        <end position="56"/>
    </location>
</feature>
<organism evidence="2 3">
    <name type="scientific">Petrolisthes manimaculis</name>
    <dbReference type="NCBI Taxonomy" id="1843537"/>
    <lineage>
        <taxon>Eukaryota</taxon>
        <taxon>Metazoa</taxon>
        <taxon>Ecdysozoa</taxon>
        <taxon>Arthropoda</taxon>
        <taxon>Crustacea</taxon>
        <taxon>Multicrustacea</taxon>
        <taxon>Malacostraca</taxon>
        <taxon>Eumalacostraca</taxon>
        <taxon>Eucarida</taxon>
        <taxon>Decapoda</taxon>
        <taxon>Pleocyemata</taxon>
        <taxon>Anomura</taxon>
        <taxon>Galatheoidea</taxon>
        <taxon>Porcellanidae</taxon>
        <taxon>Petrolisthes</taxon>
    </lineage>
</organism>
<gene>
    <name evidence="2" type="ORF">Pmani_035014</name>
</gene>
<feature type="compositionally biased region" description="Polar residues" evidence="1">
    <location>
        <begin position="12"/>
        <end position="23"/>
    </location>
</feature>
<evidence type="ECO:0000313" key="3">
    <source>
        <dbReference type="Proteomes" id="UP001292094"/>
    </source>
</evidence>
<dbReference type="Proteomes" id="UP001292094">
    <property type="component" value="Unassembled WGS sequence"/>
</dbReference>
<proteinExistence type="predicted"/>
<name>A0AAE1TQW9_9EUCA</name>
<evidence type="ECO:0000256" key="1">
    <source>
        <dbReference type="SAM" id="MobiDB-lite"/>
    </source>
</evidence>
<comment type="caution">
    <text evidence="2">The sequence shown here is derived from an EMBL/GenBank/DDBJ whole genome shotgun (WGS) entry which is preliminary data.</text>
</comment>
<dbReference type="AlphaFoldDB" id="A0AAE1TQW9"/>
<keyword evidence="3" id="KW-1185">Reference proteome</keyword>
<feature type="region of interest" description="Disordered" evidence="1">
    <location>
        <begin position="1"/>
        <end position="56"/>
    </location>
</feature>
<accession>A0AAE1TQW9</accession>
<evidence type="ECO:0000313" key="2">
    <source>
        <dbReference type="EMBL" id="KAK4292204.1"/>
    </source>
</evidence>
<feature type="compositionally biased region" description="Basic and acidic residues" evidence="1">
    <location>
        <begin position="200"/>
        <end position="222"/>
    </location>
</feature>
<reference evidence="2" key="1">
    <citation type="submission" date="2023-11" db="EMBL/GenBank/DDBJ databases">
        <title>Genome assemblies of two species of porcelain crab, Petrolisthes cinctipes and Petrolisthes manimaculis (Anomura: Porcellanidae).</title>
        <authorList>
            <person name="Angst P."/>
        </authorList>
    </citation>
    <scope>NUCLEOTIDE SEQUENCE</scope>
    <source>
        <strain evidence="2">PB745_02</strain>
        <tissue evidence="2">Gill</tissue>
    </source>
</reference>
<sequence length="230" mass="27245">MKIQELQEELQNKTSELDNSTHNLKMRLTAVESANRQQGQEKNEAERQMREEKERLRQLSRKYEVVERVKGELEQKVKQFGISERQLGERTTILTIENEDLKVELQELKTKMDTKEKEWTSKLETDSKASEAKTKQRIEKMWLEKLRRSEISAAQEMERLKDSQRRAETDLRKELVLAKKAEEEAKRLNEEFKKKVRTLRQAESDATHKVSELDDEVQEMKRHQGYTGGV</sequence>
<dbReference type="EMBL" id="JAWZYT010004901">
    <property type="protein sequence ID" value="KAK4292204.1"/>
    <property type="molecule type" value="Genomic_DNA"/>
</dbReference>